<name>A0ABS3NM20_9GAMM</name>
<evidence type="ECO:0000313" key="2">
    <source>
        <dbReference type="Proteomes" id="UP000664554"/>
    </source>
</evidence>
<reference evidence="1 2" key="1">
    <citation type="submission" date="2021-03" db="EMBL/GenBank/DDBJ databases">
        <authorList>
            <person name="Shang D.-D."/>
            <person name="Du Z.-J."/>
            <person name="Chen G.-J."/>
        </authorList>
    </citation>
    <scope>NUCLEOTIDE SEQUENCE [LARGE SCALE GENOMIC DNA]</scope>
    <source>
        <strain evidence="1 2">F1192</strain>
    </source>
</reference>
<protein>
    <submittedName>
        <fullName evidence="1">5-carboxymethyl-2-hydroxymuconate Delta-isomerase</fullName>
    </submittedName>
</protein>
<dbReference type="PANTHER" id="PTHR37950">
    <property type="entry name" value="4-HYDROXYPHENYLACETATE CATABOLISM PROTEIN"/>
    <property type="match status" value="1"/>
</dbReference>
<evidence type="ECO:0000313" key="1">
    <source>
        <dbReference type="EMBL" id="MBO1530450.1"/>
    </source>
</evidence>
<dbReference type="Proteomes" id="UP000664554">
    <property type="component" value="Unassembled WGS sequence"/>
</dbReference>
<comment type="caution">
    <text evidence="1">The sequence shown here is derived from an EMBL/GenBank/DDBJ whole genome shotgun (WGS) entry which is preliminary data.</text>
</comment>
<dbReference type="EMBL" id="JAGBKM010000005">
    <property type="protein sequence ID" value="MBO1530450.1"/>
    <property type="molecule type" value="Genomic_DNA"/>
</dbReference>
<dbReference type="InterPro" id="IPR004220">
    <property type="entry name" value="5-COMe_2-OHmuconate_Isoase"/>
</dbReference>
<accession>A0ABS3NM20</accession>
<sequence length="132" mass="14641">MPHLTIQATPNVSIAHEESLLKAVNKALWETGHFGKPTDIKSRILPIDTFLVGVEDDEQEYGFIYAHLKLMTGRDMMARSQLAELLVATIEAALAEEQSGRAALQVCAEVEEISAAYKKKMLDIPSSEQEQE</sequence>
<dbReference type="Pfam" id="PF02962">
    <property type="entry name" value="CHMI"/>
    <property type="match status" value="1"/>
</dbReference>
<dbReference type="Gene3D" id="3.30.429.10">
    <property type="entry name" value="Macrophage Migration Inhibitory Factor"/>
    <property type="match status" value="1"/>
</dbReference>
<dbReference type="PANTHER" id="PTHR37950:SF1">
    <property type="entry name" value="4-HYDROXYPHENYLACETATE CATABOLISM PROTEIN"/>
    <property type="match status" value="1"/>
</dbReference>
<dbReference type="SUPFAM" id="SSF55331">
    <property type="entry name" value="Tautomerase/MIF"/>
    <property type="match status" value="1"/>
</dbReference>
<keyword evidence="2" id="KW-1185">Reference proteome</keyword>
<organism evidence="1 2">
    <name type="scientific">Psychrobacter coccoides</name>
    <dbReference type="NCBI Taxonomy" id="2818440"/>
    <lineage>
        <taxon>Bacteria</taxon>
        <taxon>Pseudomonadati</taxon>
        <taxon>Pseudomonadota</taxon>
        <taxon>Gammaproteobacteria</taxon>
        <taxon>Moraxellales</taxon>
        <taxon>Moraxellaceae</taxon>
        <taxon>Psychrobacter</taxon>
    </lineage>
</organism>
<gene>
    <name evidence="1" type="ORF">J3492_04380</name>
</gene>
<dbReference type="RefSeq" id="WP_207990281.1">
    <property type="nucleotide sequence ID" value="NZ_JAGBKM010000005.1"/>
</dbReference>
<dbReference type="InterPro" id="IPR014347">
    <property type="entry name" value="Tautomerase/MIF_sf"/>
</dbReference>
<proteinExistence type="predicted"/>
<dbReference type="CDD" id="cd00580">
    <property type="entry name" value="CHMI"/>
    <property type="match status" value="1"/>
</dbReference>